<dbReference type="CTD" id="36281"/>
<evidence type="ECO:0000256" key="3">
    <source>
        <dbReference type="ARBA" id="ARBA00009045"/>
    </source>
</evidence>
<dbReference type="GeneID" id="115878711"/>
<gene>
    <name evidence="15" type="primary">LOC115878711</name>
</gene>
<evidence type="ECO:0000256" key="5">
    <source>
        <dbReference type="ARBA" id="ARBA00022692"/>
    </source>
</evidence>
<dbReference type="EC" id="3.4.21.105" evidence="4"/>
<keyword evidence="8" id="KW-0809">Transit peptide</keyword>
<evidence type="ECO:0000256" key="9">
    <source>
        <dbReference type="ARBA" id="ARBA00022989"/>
    </source>
</evidence>
<reference evidence="15" key="1">
    <citation type="submission" date="2025-08" db="UniProtKB">
        <authorList>
            <consortium name="RefSeq"/>
        </authorList>
    </citation>
    <scope>IDENTIFICATION</scope>
    <source>
        <tissue evidence="15">Gonads</tissue>
    </source>
</reference>
<dbReference type="InterPro" id="IPR035952">
    <property type="entry name" value="Rhomboid-like_sf"/>
</dbReference>
<dbReference type="RefSeq" id="XP_030751151.1">
    <property type="nucleotide sequence ID" value="XM_030895291.1"/>
</dbReference>
<keyword evidence="14" id="KW-1185">Reference proteome</keyword>
<protein>
    <recommendedName>
        <fullName evidence="4">rhomboid protease</fullName>
        <ecNumber evidence="4">3.4.21.105</ecNumber>
    </recommendedName>
</protein>
<evidence type="ECO:0000313" key="14">
    <source>
        <dbReference type="Proteomes" id="UP000504635"/>
    </source>
</evidence>
<feature type="transmembrane region" description="Helical" evidence="12">
    <location>
        <begin position="145"/>
        <end position="163"/>
    </location>
</feature>
<keyword evidence="7" id="KW-0378">Hydrolase</keyword>
<evidence type="ECO:0000256" key="7">
    <source>
        <dbReference type="ARBA" id="ARBA00022801"/>
    </source>
</evidence>
<dbReference type="Proteomes" id="UP000504635">
    <property type="component" value="Unplaced"/>
</dbReference>
<accession>A0A6J2XJ70</accession>
<evidence type="ECO:0000256" key="6">
    <source>
        <dbReference type="ARBA" id="ARBA00022792"/>
    </source>
</evidence>
<dbReference type="FunCoup" id="A0A6J2XJ70">
    <property type="interactions" value="2523"/>
</dbReference>
<dbReference type="Gene3D" id="1.20.1540.10">
    <property type="entry name" value="Rhomboid-like"/>
    <property type="match status" value="1"/>
</dbReference>
<keyword evidence="10" id="KW-0496">Mitochondrion</keyword>
<keyword evidence="11 12" id="KW-0472">Membrane</keyword>
<name>A0A6J2XJ70_SITOR</name>
<feature type="transmembrane region" description="Helical" evidence="12">
    <location>
        <begin position="246"/>
        <end position="266"/>
    </location>
</feature>
<dbReference type="KEGG" id="soy:115878711"/>
<evidence type="ECO:0000313" key="15">
    <source>
        <dbReference type="RefSeq" id="XP_030751151.1"/>
    </source>
</evidence>
<evidence type="ECO:0000256" key="1">
    <source>
        <dbReference type="ARBA" id="ARBA00000156"/>
    </source>
</evidence>
<dbReference type="InParanoid" id="A0A6J2XJ70"/>
<evidence type="ECO:0000256" key="8">
    <source>
        <dbReference type="ARBA" id="ARBA00022946"/>
    </source>
</evidence>
<feature type="transmembrane region" description="Helical" evidence="12">
    <location>
        <begin position="222"/>
        <end position="240"/>
    </location>
</feature>
<dbReference type="GO" id="GO:0004252">
    <property type="term" value="F:serine-type endopeptidase activity"/>
    <property type="evidence" value="ECO:0007669"/>
    <property type="project" value="InterPro"/>
</dbReference>
<dbReference type="Pfam" id="PF01694">
    <property type="entry name" value="Rhomboid"/>
    <property type="match status" value="1"/>
</dbReference>
<dbReference type="AlphaFoldDB" id="A0A6J2XJ70"/>
<comment type="similarity">
    <text evidence="3">Belongs to the peptidase S54 family.</text>
</comment>
<dbReference type="PANTHER" id="PTHR43731:SF14">
    <property type="entry name" value="PRESENILIN-ASSOCIATED RHOMBOID-LIKE PROTEIN, MITOCHONDRIAL"/>
    <property type="match status" value="1"/>
</dbReference>
<comment type="catalytic activity">
    <reaction evidence="1">
        <text>Cleaves type-1 transmembrane domains using a catalytic dyad composed of serine and histidine that are contributed by different transmembrane domains.</text>
        <dbReference type="EC" id="3.4.21.105"/>
    </reaction>
</comment>
<dbReference type="OrthoDB" id="10260614at2759"/>
<evidence type="ECO:0000256" key="2">
    <source>
        <dbReference type="ARBA" id="ARBA00004448"/>
    </source>
</evidence>
<dbReference type="PANTHER" id="PTHR43731">
    <property type="entry name" value="RHOMBOID PROTEASE"/>
    <property type="match status" value="1"/>
</dbReference>
<evidence type="ECO:0000256" key="12">
    <source>
        <dbReference type="SAM" id="Phobius"/>
    </source>
</evidence>
<keyword evidence="5 12" id="KW-0812">Transmembrane</keyword>
<feature type="transmembrane region" description="Helical" evidence="12">
    <location>
        <begin position="273"/>
        <end position="294"/>
    </location>
</feature>
<feature type="transmembrane region" description="Helical" evidence="12">
    <location>
        <begin position="306"/>
        <end position="325"/>
    </location>
</feature>
<dbReference type="GO" id="GO:0005743">
    <property type="term" value="C:mitochondrial inner membrane"/>
    <property type="evidence" value="ECO:0007669"/>
    <property type="project" value="UniProtKB-SubCell"/>
</dbReference>
<keyword evidence="9 12" id="KW-1133">Transmembrane helix</keyword>
<dbReference type="InterPro" id="IPR050925">
    <property type="entry name" value="Rhomboid_protease_S54"/>
</dbReference>
<sequence>MALNTIGRIWIGSSKSLLFQNVQKTKQFKPIRNFRRNKKSVEVKEEAKVNPGSLETPFSNVYVGSADLSVNKLWKPFLFTVGFSGATFVGCAIWEYENMRSHAISALKRPVKFFKRKTEFAVERSNVVVKEVRAWWNSLTPGQRVFVPICALNILVFAAWRVPRLQPFMLHYFASNPASPNQCIPMILSTFSHYSLFHLMANMYVLHSFSTGAVHSLGKEQFLALYLSSGVISSFTSYLHKVLTKQPGLSLGASGSIMAVLGYVCTEYPDTRLGIILLPFLTFSAGTAIKVIVGLDTAGAILGWRFFDHAAHLGGVLTGIGWALWGNQNIWPKREPILKYWHELRGSVK</sequence>
<feature type="domain" description="Peptidase S54 rhomboid" evidence="13">
    <location>
        <begin position="181"/>
        <end position="324"/>
    </location>
</feature>
<evidence type="ECO:0000259" key="13">
    <source>
        <dbReference type="Pfam" id="PF01694"/>
    </source>
</evidence>
<dbReference type="GO" id="GO:0006465">
    <property type="term" value="P:signal peptide processing"/>
    <property type="evidence" value="ECO:0007669"/>
    <property type="project" value="TreeGrafter"/>
</dbReference>
<comment type="subcellular location">
    <subcellularLocation>
        <location evidence="2">Mitochondrion inner membrane</location>
        <topology evidence="2">Multi-pass membrane protein</topology>
    </subcellularLocation>
</comment>
<keyword evidence="6" id="KW-0999">Mitochondrion inner membrane</keyword>
<evidence type="ECO:0000256" key="10">
    <source>
        <dbReference type="ARBA" id="ARBA00023128"/>
    </source>
</evidence>
<evidence type="ECO:0000256" key="11">
    <source>
        <dbReference type="ARBA" id="ARBA00023136"/>
    </source>
</evidence>
<evidence type="ECO:0000256" key="4">
    <source>
        <dbReference type="ARBA" id="ARBA00013039"/>
    </source>
</evidence>
<dbReference type="InterPro" id="IPR022764">
    <property type="entry name" value="Peptidase_S54_rhomboid_dom"/>
</dbReference>
<dbReference type="FunFam" id="1.20.1540.10:FF:000005">
    <property type="entry name" value="Presenilins-associated rhomboid-like protein, mitochondrial"/>
    <property type="match status" value="1"/>
</dbReference>
<organism evidence="14 15">
    <name type="scientific">Sitophilus oryzae</name>
    <name type="common">Rice weevil</name>
    <name type="synonym">Curculio oryzae</name>
    <dbReference type="NCBI Taxonomy" id="7048"/>
    <lineage>
        <taxon>Eukaryota</taxon>
        <taxon>Metazoa</taxon>
        <taxon>Ecdysozoa</taxon>
        <taxon>Arthropoda</taxon>
        <taxon>Hexapoda</taxon>
        <taxon>Insecta</taxon>
        <taxon>Pterygota</taxon>
        <taxon>Neoptera</taxon>
        <taxon>Endopterygota</taxon>
        <taxon>Coleoptera</taxon>
        <taxon>Polyphaga</taxon>
        <taxon>Cucujiformia</taxon>
        <taxon>Curculionidae</taxon>
        <taxon>Dryophthorinae</taxon>
        <taxon>Sitophilus</taxon>
    </lineage>
</organism>
<proteinExistence type="inferred from homology"/>
<dbReference type="SUPFAM" id="SSF144091">
    <property type="entry name" value="Rhomboid-like"/>
    <property type="match status" value="1"/>
</dbReference>